<dbReference type="AlphaFoldDB" id="A0A0S8GLQ0"/>
<evidence type="ECO:0000256" key="5">
    <source>
        <dbReference type="ARBA" id="ARBA00013950"/>
    </source>
</evidence>
<dbReference type="Gene3D" id="2.40.30.20">
    <property type="match status" value="2"/>
</dbReference>
<evidence type="ECO:0000313" key="12">
    <source>
        <dbReference type="EMBL" id="KPK73887.1"/>
    </source>
</evidence>
<comment type="function">
    <text evidence="2">Catalyzes the dismutation of two molecules of 6,7-dimethyl-8-ribityllumazine, resulting in the formation of riboflavin and 5-amino-6-(D-ribitylamino)uracil.</text>
</comment>
<gene>
    <name evidence="12" type="ORF">AMJ87_00115</name>
</gene>
<evidence type="ECO:0000256" key="1">
    <source>
        <dbReference type="ARBA" id="ARBA00000968"/>
    </source>
</evidence>
<dbReference type="PANTHER" id="PTHR21098:SF12">
    <property type="entry name" value="RIBOFLAVIN SYNTHASE"/>
    <property type="match status" value="1"/>
</dbReference>
<feature type="repeat" description="Lumazine-binding" evidence="10">
    <location>
        <begin position="1"/>
        <end position="92"/>
    </location>
</feature>
<evidence type="ECO:0000256" key="3">
    <source>
        <dbReference type="ARBA" id="ARBA00004887"/>
    </source>
</evidence>
<dbReference type="Pfam" id="PF00677">
    <property type="entry name" value="Lum_binding"/>
    <property type="match status" value="2"/>
</dbReference>
<dbReference type="InterPro" id="IPR001783">
    <property type="entry name" value="Lumazine-bd"/>
</dbReference>
<dbReference type="EC" id="2.5.1.9" evidence="4 9"/>
<evidence type="ECO:0000256" key="10">
    <source>
        <dbReference type="PROSITE-ProRule" id="PRU00524"/>
    </source>
</evidence>
<dbReference type="PANTHER" id="PTHR21098">
    <property type="entry name" value="RIBOFLAVIN SYNTHASE ALPHA CHAIN"/>
    <property type="match status" value="1"/>
</dbReference>
<dbReference type="InterPro" id="IPR017938">
    <property type="entry name" value="Riboflavin_synthase-like_b-brl"/>
</dbReference>
<evidence type="ECO:0000256" key="8">
    <source>
        <dbReference type="ARBA" id="ARBA00022737"/>
    </source>
</evidence>
<keyword evidence="7" id="KW-0808">Transferase</keyword>
<dbReference type="PROSITE" id="PS51177">
    <property type="entry name" value="LUMAZINE_BIND"/>
    <property type="match status" value="2"/>
</dbReference>
<keyword evidence="6" id="KW-0686">Riboflavin biosynthesis</keyword>
<evidence type="ECO:0000313" key="13">
    <source>
        <dbReference type="Proteomes" id="UP000051096"/>
    </source>
</evidence>
<evidence type="ECO:0000256" key="4">
    <source>
        <dbReference type="ARBA" id="ARBA00012827"/>
    </source>
</evidence>
<sequence length="184" mass="20428">MFTGIIEEKGKIVSISRAKIQKITIRSDLEVQKGDSIAIQGICFTITEMAKSGFTVDVMRQTRGVTTLNQWRVGDYVNLERSLRISDRLGGHIMLGHVDEAGKLVRIKSNEYFFRMKSGNRPYVVPKGSVGINGVSLTIASIANTVFSVSLIPHTLNNTTLGLLRTGVLVNIEYDYLVKVLRKL</sequence>
<dbReference type="InterPro" id="IPR026017">
    <property type="entry name" value="Lumazine-bd_dom"/>
</dbReference>
<dbReference type="GO" id="GO:0009231">
    <property type="term" value="P:riboflavin biosynthetic process"/>
    <property type="evidence" value="ECO:0007669"/>
    <property type="project" value="UniProtKB-KW"/>
</dbReference>
<accession>A0A0S8GLQ0</accession>
<keyword evidence="8" id="KW-0677">Repeat</keyword>
<name>A0A0S8GLQ0_UNCW3</name>
<evidence type="ECO:0000259" key="11">
    <source>
        <dbReference type="PROSITE" id="PS51177"/>
    </source>
</evidence>
<feature type="domain" description="Lumazine-binding" evidence="11">
    <location>
        <begin position="93"/>
        <end position="184"/>
    </location>
</feature>
<evidence type="ECO:0000256" key="2">
    <source>
        <dbReference type="ARBA" id="ARBA00002803"/>
    </source>
</evidence>
<dbReference type="NCBIfam" id="TIGR00187">
    <property type="entry name" value="ribE"/>
    <property type="match status" value="1"/>
</dbReference>
<dbReference type="CDD" id="cd00402">
    <property type="entry name" value="Riboflavin_synthase_like"/>
    <property type="match status" value="1"/>
</dbReference>
<dbReference type="NCBIfam" id="NF006767">
    <property type="entry name" value="PRK09289.1"/>
    <property type="match status" value="1"/>
</dbReference>
<evidence type="ECO:0000256" key="7">
    <source>
        <dbReference type="ARBA" id="ARBA00022679"/>
    </source>
</evidence>
<dbReference type="GO" id="GO:0004746">
    <property type="term" value="F:riboflavin synthase activity"/>
    <property type="evidence" value="ECO:0007669"/>
    <property type="project" value="UniProtKB-UniRule"/>
</dbReference>
<dbReference type="Proteomes" id="UP000051096">
    <property type="component" value="Unassembled WGS sequence"/>
</dbReference>
<feature type="domain" description="Lumazine-binding" evidence="11">
    <location>
        <begin position="1"/>
        <end position="92"/>
    </location>
</feature>
<comment type="caution">
    <text evidence="12">The sequence shown here is derived from an EMBL/GenBank/DDBJ whole genome shotgun (WGS) entry which is preliminary data.</text>
</comment>
<feature type="repeat" description="Lumazine-binding" evidence="10">
    <location>
        <begin position="93"/>
        <end position="184"/>
    </location>
</feature>
<evidence type="ECO:0000256" key="6">
    <source>
        <dbReference type="ARBA" id="ARBA00022619"/>
    </source>
</evidence>
<dbReference type="PIRSF" id="PIRSF000498">
    <property type="entry name" value="Riboflavin_syn_A"/>
    <property type="match status" value="1"/>
</dbReference>
<dbReference type="SUPFAM" id="SSF63380">
    <property type="entry name" value="Riboflavin synthase domain-like"/>
    <property type="match status" value="2"/>
</dbReference>
<protein>
    <recommendedName>
        <fullName evidence="5 9">Riboflavin synthase</fullName>
        <ecNumber evidence="4 9">2.5.1.9</ecNumber>
    </recommendedName>
</protein>
<comment type="catalytic activity">
    <reaction evidence="1">
        <text>2 6,7-dimethyl-8-(1-D-ribityl)lumazine + H(+) = 5-amino-6-(D-ribitylamino)uracil + riboflavin</text>
        <dbReference type="Rhea" id="RHEA:20772"/>
        <dbReference type="ChEBI" id="CHEBI:15378"/>
        <dbReference type="ChEBI" id="CHEBI:15934"/>
        <dbReference type="ChEBI" id="CHEBI:57986"/>
        <dbReference type="ChEBI" id="CHEBI:58201"/>
        <dbReference type="EC" id="2.5.1.9"/>
    </reaction>
</comment>
<dbReference type="InterPro" id="IPR023366">
    <property type="entry name" value="ATP_synth_asu-like_sf"/>
</dbReference>
<dbReference type="PATRIC" id="fig|1703780.3.peg.1562"/>
<comment type="pathway">
    <text evidence="3">Cofactor biosynthesis; riboflavin biosynthesis; riboflavin from 2-hydroxy-3-oxobutyl phosphate and 5-amino-6-(D-ribitylamino)uracil: step 2/2.</text>
</comment>
<evidence type="ECO:0000256" key="9">
    <source>
        <dbReference type="NCBIfam" id="TIGR00187"/>
    </source>
</evidence>
<organism evidence="12 13">
    <name type="scientific">candidate division WOR_3 bacterium SM23_60</name>
    <dbReference type="NCBI Taxonomy" id="1703780"/>
    <lineage>
        <taxon>Bacteria</taxon>
        <taxon>Bacteria division WOR-3</taxon>
    </lineage>
</organism>
<reference evidence="12 13" key="1">
    <citation type="journal article" date="2015" name="Microbiome">
        <title>Genomic resolution of linkages in carbon, nitrogen, and sulfur cycling among widespread estuary sediment bacteria.</title>
        <authorList>
            <person name="Baker B.J."/>
            <person name="Lazar C.S."/>
            <person name="Teske A.P."/>
            <person name="Dick G.J."/>
        </authorList>
    </citation>
    <scope>NUCLEOTIDE SEQUENCE [LARGE SCALE GENOMIC DNA]</scope>
    <source>
        <strain evidence="12">SM23_60</strain>
    </source>
</reference>
<dbReference type="EMBL" id="LJUO01000001">
    <property type="protein sequence ID" value="KPK73887.1"/>
    <property type="molecule type" value="Genomic_DNA"/>
</dbReference>
<proteinExistence type="predicted"/>